<dbReference type="GO" id="GO:0016887">
    <property type="term" value="F:ATP hydrolysis activity"/>
    <property type="evidence" value="ECO:0007669"/>
    <property type="project" value="InterPro"/>
</dbReference>
<dbReference type="InterPro" id="IPR054289">
    <property type="entry name" value="DUF7025"/>
</dbReference>
<feature type="region of interest" description="Disordered" evidence="1">
    <location>
        <begin position="229"/>
        <end position="251"/>
    </location>
</feature>
<sequence length="1164" mass="133190">MAEALNKRKPPPRPLKRSSLSGNQVLLVNDGLPHESYQSSEPDMIRNLDNVVRLQPKRDMTELIKADDTPLEAIHYAKTASESVKEDIPSFDHNRPRSRSDTSKDGEILDSTPLAVESPGLPSSQAVEGQDVDKGSIEGQPVADKDGEALDREYNVPSDDNFREKLMNAPEVGKTSERQPCIPQLRRVDWYNFKNKWIEERKHAIEVLRGPAKHYQDRNRETKRVEKLKKAGNNPARSLSEEGYDISPPQDAPERIRINSVPILAVIEDLDPITYRLELNPTLPTTMLRPYMRLIRMEDMLMNHLSDLETKWAVAESEELKRKADSTFDITNDERAAPKTPQLAKEDSIHSLPASALSLSPTTKESAQNEKDKQDHSTFTTSDPLTDSIEALRDLRCLKQFFELYIHPTVDRFRSKTARKVRFADLWYLFPYGEEIFLASALGAEARSSFTQTAESGAYQSVFRVYDHSGGRLRLSNPDDDEDESNNNFQTPSAMVRIDPFHIMCYHIDWDSKSHSPVYHKIQIKPFEGERDITSLDVYPTKYHKDFEPIRQQLLTRGHKFLKLTKPTHMRYYGRTYDSHPCGDNSSHSLSATSFVESEVMVDFEQSPRGWQPNFGLDEFLIYEIDNVDDWPVTFWQDKEHNLNPIFLAEFVFMEPEDTNWLRERARDQNGFLRDWNLYQAGHRTEPIQTLESDDDLVLLPSRVMGYSYRDRTFNAFNIDHLELVTPKSEGFDGLALPKGHQMMVEALVKEHFIKKEAYEKHGRSAPGMDMISGKGRGLIMLLHGYPGVGKTSTAECVAQSTGRPLFSITCGDLGLDPVQVETSLNDKFRLAAKWNCVLLLDEADVFLARRESRDKDSLERNALVSVFLRVLEYYEGILILTTNRVGTFDDAFKSRIHVSLHYPPLKKAQTIKIWEKNLIRLKKIEEARAEMTGNQRLVVQDREILAYAAQHYMEHKESAVGLWNGRQIRNAFQTAAALAYHNADENIPILSPQLFRDVAKTTDEFDQYVFDLNGQKDEAQRAYDRMERVDNLRKETDKRSRGTHLTRAPMTPVPDPRDRFFSDNGRQNVRIKLEDSGYKSREGLVNMTSEHAVLTSSASSSQVLTDTARMTESVYTSSGAAMHASSPNIASRTTRVPMKNDGQRYNEMNDTENEEDEDEDEDE</sequence>
<feature type="region of interest" description="Disordered" evidence="1">
    <location>
        <begin position="1"/>
        <end position="23"/>
    </location>
</feature>
<dbReference type="SUPFAM" id="SSF52540">
    <property type="entry name" value="P-loop containing nucleoside triphosphate hydrolases"/>
    <property type="match status" value="1"/>
</dbReference>
<dbReference type="RefSeq" id="XP_029766109.1">
    <property type="nucleotide sequence ID" value="XM_029907505.1"/>
</dbReference>
<feature type="compositionally biased region" description="Basic and acidic residues" evidence="1">
    <location>
        <begin position="83"/>
        <end position="107"/>
    </location>
</feature>
<evidence type="ECO:0000313" key="3">
    <source>
        <dbReference type="EMBL" id="KEQ89922.1"/>
    </source>
</evidence>
<dbReference type="PANTHER" id="PTHR46411">
    <property type="entry name" value="FAMILY ATPASE, PUTATIVE-RELATED"/>
    <property type="match status" value="1"/>
</dbReference>
<gene>
    <name evidence="3" type="ORF">M438DRAFT_361355</name>
</gene>
<dbReference type="Pfam" id="PF00004">
    <property type="entry name" value="AAA"/>
    <property type="match status" value="1"/>
</dbReference>
<dbReference type="Pfam" id="PF23232">
    <property type="entry name" value="AAA_lid_13"/>
    <property type="match status" value="1"/>
</dbReference>
<evidence type="ECO:0000259" key="2">
    <source>
        <dbReference type="SMART" id="SM00382"/>
    </source>
</evidence>
<dbReference type="GO" id="GO:0005524">
    <property type="term" value="F:ATP binding"/>
    <property type="evidence" value="ECO:0007669"/>
    <property type="project" value="InterPro"/>
</dbReference>
<dbReference type="Proteomes" id="UP000030706">
    <property type="component" value="Unassembled WGS sequence"/>
</dbReference>
<dbReference type="Gene3D" id="3.40.50.300">
    <property type="entry name" value="P-loop containing nucleotide triphosphate hydrolases"/>
    <property type="match status" value="1"/>
</dbReference>
<feature type="region of interest" description="Disordered" evidence="1">
    <location>
        <begin position="81"/>
        <end position="147"/>
    </location>
</feature>
<feature type="domain" description="AAA+ ATPase" evidence="2">
    <location>
        <begin position="777"/>
        <end position="907"/>
    </location>
</feature>
<dbReference type="HOGENOM" id="CLU_004471_2_3_1"/>
<organism evidence="3 4">
    <name type="scientific">Aureobasidium pullulans EXF-150</name>
    <dbReference type="NCBI Taxonomy" id="1043002"/>
    <lineage>
        <taxon>Eukaryota</taxon>
        <taxon>Fungi</taxon>
        <taxon>Dikarya</taxon>
        <taxon>Ascomycota</taxon>
        <taxon>Pezizomycotina</taxon>
        <taxon>Dothideomycetes</taxon>
        <taxon>Dothideomycetidae</taxon>
        <taxon>Dothideales</taxon>
        <taxon>Saccotheciaceae</taxon>
        <taxon>Aureobasidium</taxon>
    </lineage>
</organism>
<dbReference type="SMART" id="SM00382">
    <property type="entry name" value="AAA"/>
    <property type="match status" value="1"/>
</dbReference>
<evidence type="ECO:0000256" key="1">
    <source>
        <dbReference type="SAM" id="MobiDB-lite"/>
    </source>
</evidence>
<feature type="compositionally biased region" description="Polar residues" evidence="1">
    <location>
        <begin position="1119"/>
        <end position="1135"/>
    </location>
</feature>
<feature type="region of interest" description="Disordered" evidence="1">
    <location>
        <begin position="1034"/>
        <end position="1064"/>
    </location>
</feature>
<reference evidence="3 4" key="1">
    <citation type="journal article" date="2014" name="BMC Genomics">
        <title>Genome sequencing of four Aureobasidium pullulans varieties: biotechnological potential, stress tolerance, and description of new species.</title>
        <authorList>
            <person name="Gostin Ar C."/>
            <person name="Ohm R.A."/>
            <person name="Kogej T."/>
            <person name="Sonjak S."/>
            <person name="Turk M."/>
            <person name="Zajc J."/>
            <person name="Zalar P."/>
            <person name="Grube M."/>
            <person name="Sun H."/>
            <person name="Han J."/>
            <person name="Sharma A."/>
            <person name="Chiniquy J."/>
            <person name="Ngan C.Y."/>
            <person name="Lipzen A."/>
            <person name="Barry K."/>
            <person name="Grigoriev I.V."/>
            <person name="Gunde-Cimerman N."/>
        </authorList>
    </citation>
    <scope>NUCLEOTIDE SEQUENCE [LARGE SCALE GENOMIC DNA]</scope>
    <source>
        <strain evidence="3 4">EXF-150</strain>
    </source>
</reference>
<feature type="compositionally biased region" description="Acidic residues" evidence="1">
    <location>
        <begin position="1150"/>
        <end position="1164"/>
    </location>
</feature>
<dbReference type="CDD" id="cd19481">
    <property type="entry name" value="RecA-like_protease"/>
    <property type="match status" value="1"/>
</dbReference>
<dbReference type="Pfam" id="PF22942">
    <property type="entry name" value="DUF7025"/>
    <property type="match status" value="1"/>
</dbReference>
<dbReference type="InterPro" id="IPR027417">
    <property type="entry name" value="P-loop_NTPase"/>
</dbReference>
<dbReference type="EMBL" id="KL584974">
    <property type="protein sequence ID" value="KEQ89922.1"/>
    <property type="molecule type" value="Genomic_DNA"/>
</dbReference>
<protein>
    <recommendedName>
        <fullName evidence="2">AAA+ ATPase domain-containing protein</fullName>
    </recommendedName>
</protein>
<keyword evidence="4" id="KW-1185">Reference proteome</keyword>
<feature type="compositionally biased region" description="Basic residues" evidence="1">
    <location>
        <begin position="7"/>
        <end position="16"/>
    </location>
</feature>
<feature type="compositionally biased region" description="Basic and acidic residues" evidence="1">
    <location>
        <begin position="367"/>
        <end position="376"/>
    </location>
</feature>
<dbReference type="GeneID" id="40749811"/>
<proteinExistence type="predicted"/>
<accession>A0A074Y6Q8</accession>
<dbReference type="InterPro" id="IPR003593">
    <property type="entry name" value="AAA+_ATPase"/>
</dbReference>
<dbReference type="PANTHER" id="PTHR46411:SF2">
    <property type="entry name" value="AAA+ ATPASE DOMAIN-CONTAINING PROTEIN"/>
    <property type="match status" value="1"/>
</dbReference>
<name>A0A074Y6Q8_AURPU</name>
<dbReference type="OrthoDB" id="10042665at2759"/>
<feature type="region of interest" description="Disordered" evidence="1">
    <location>
        <begin position="1119"/>
        <end position="1164"/>
    </location>
</feature>
<evidence type="ECO:0000313" key="4">
    <source>
        <dbReference type="Proteomes" id="UP000030706"/>
    </source>
</evidence>
<dbReference type="STRING" id="1043002.A0A074Y6Q8"/>
<feature type="region of interest" description="Disordered" evidence="1">
    <location>
        <begin position="355"/>
        <end position="383"/>
    </location>
</feature>
<dbReference type="InterPro" id="IPR003959">
    <property type="entry name" value="ATPase_AAA_core"/>
</dbReference>
<dbReference type="InterPro" id="IPR056599">
    <property type="entry name" value="AAA_lid_fung"/>
</dbReference>
<dbReference type="AlphaFoldDB" id="A0A074Y6Q8"/>